<keyword evidence="8" id="KW-0479">Metal-binding</keyword>
<feature type="domain" description="TNase-like" evidence="16">
    <location>
        <begin position="93"/>
        <end position="254"/>
    </location>
</feature>
<reference evidence="17 18" key="1">
    <citation type="journal article" date="2018" name="Mycol. Prog.">
        <title>Coniella lustricola, a new species from submerged detritus.</title>
        <authorList>
            <person name="Raudabaugh D.B."/>
            <person name="Iturriaga T."/>
            <person name="Carver A."/>
            <person name="Mondo S."/>
            <person name="Pangilinan J."/>
            <person name="Lipzen A."/>
            <person name="He G."/>
            <person name="Amirebrahimi M."/>
            <person name="Grigoriev I.V."/>
            <person name="Miller A.N."/>
        </authorList>
    </citation>
    <scope>NUCLEOTIDE SEQUENCE [LARGE SCALE GENOMIC DNA]</scope>
    <source>
        <strain evidence="17 18">B22-T-1</strain>
    </source>
</reference>
<evidence type="ECO:0000256" key="12">
    <source>
        <dbReference type="ARBA" id="ARBA00022989"/>
    </source>
</evidence>
<dbReference type="InParanoid" id="A0A2T3AAV4"/>
<keyword evidence="13" id="KW-0496">Mitochondrion</keyword>
<feature type="region of interest" description="Disordered" evidence="15">
    <location>
        <begin position="1"/>
        <end position="32"/>
    </location>
</feature>
<dbReference type="SMART" id="SM00318">
    <property type="entry name" value="SNc"/>
    <property type="match status" value="1"/>
</dbReference>
<evidence type="ECO:0000256" key="10">
    <source>
        <dbReference type="ARBA" id="ARBA00022801"/>
    </source>
</evidence>
<evidence type="ECO:0000256" key="13">
    <source>
        <dbReference type="ARBA" id="ARBA00023128"/>
    </source>
</evidence>
<feature type="compositionally biased region" description="Basic and acidic residues" evidence="15">
    <location>
        <begin position="277"/>
        <end position="297"/>
    </location>
</feature>
<evidence type="ECO:0000256" key="15">
    <source>
        <dbReference type="SAM" id="MobiDB-lite"/>
    </source>
</evidence>
<dbReference type="Proteomes" id="UP000241462">
    <property type="component" value="Unassembled WGS sequence"/>
</dbReference>
<dbReference type="PROSITE" id="PS50830">
    <property type="entry name" value="TNASE_3"/>
    <property type="match status" value="1"/>
</dbReference>
<dbReference type="GO" id="GO:0005739">
    <property type="term" value="C:mitochondrion"/>
    <property type="evidence" value="ECO:0007669"/>
    <property type="project" value="UniProtKB-SubCell"/>
</dbReference>
<accession>A0A2T3AAV4</accession>
<dbReference type="Gene3D" id="2.40.50.90">
    <property type="match status" value="1"/>
</dbReference>
<dbReference type="STRING" id="2025994.A0A2T3AAV4"/>
<keyword evidence="9" id="KW-0255">Endonuclease</keyword>
<feature type="compositionally biased region" description="Low complexity" evidence="15">
    <location>
        <begin position="7"/>
        <end position="31"/>
    </location>
</feature>
<keyword evidence="6" id="KW-0812">Transmembrane</keyword>
<evidence type="ECO:0000256" key="3">
    <source>
        <dbReference type="ARBA" id="ARBA00005435"/>
    </source>
</evidence>
<dbReference type="SUPFAM" id="SSF50199">
    <property type="entry name" value="Staphylococcal nuclease"/>
    <property type="match status" value="1"/>
</dbReference>
<evidence type="ECO:0000256" key="11">
    <source>
        <dbReference type="ARBA" id="ARBA00022837"/>
    </source>
</evidence>
<proteinExistence type="inferred from homology"/>
<dbReference type="AlphaFoldDB" id="A0A2T3AAV4"/>
<keyword evidence="7" id="KW-0540">Nuclease</keyword>
<comment type="similarity">
    <text evidence="3">Belongs to the LCL3 family.</text>
</comment>
<dbReference type="GO" id="GO:0016020">
    <property type="term" value="C:membrane"/>
    <property type="evidence" value="ECO:0007669"/>
    <property type="project" value="UniProtKB-SubCell"/>
</dbReference>
<keyword evidence="14" id="KW-0472">Membrane</keyword>
<dbReference type="InterPro" id="IPR016071">
    <property type="entry name" value="Staphylococal_nuclease_OB-fold"/>
</dbReference>
<dbReference type="EMBL" id="KZ678423">
    <property type="protein sequence ID" value="PSR88956.1"/>
    <property type="molecule type" value="Genomic_DNA"/>
</dbReference>
<dbReference type="FunFam" id="2.40.50.90:FF:000029">
    <property type="entry name" value="Probable endonuclease lcl3"/>
    <property type="match status" value="1"/>
</dbReference>
<keyword evidence="18" id="KW-1185">Reference proteome</keyword>
<evidence type="ECO:0000256" key="9">
    <source>
        <dbReference type="ARBA" id="ARBA00022759"/>
    </source>
</evidence>
<evidence type="ECO:0000313" key="18">
    <source>
        <dbReference type="Proteomes" id="UP000241462"/>
    </source>
</evidence>
<evidence type="ECO:0000256" key="1">
    <source>
        <dbReference type="ARBA" id="ARBA00004167"/>
    </source>
</evidence>
<protein>
    <recommendedName>
        <fullName evidence="4">Probable endonuclease LCL3</fullName>
    </recommendedName>
    <alternativeName>
        <fullName evidence="5">Probable endonuclease lcl3</fullName>
    </alternativeName>
</protein>
<dbReference type="GO" id="GO:0004519">
    <property type="term" value="F:endonuclease activity"/>
    <property type="evidence" value="ECO:0007669"/>
    <property type="project" value="UniProtKB-KW"/>
</dbReference>
<sequence length="297" mass="33573">MPWPWQTGSAATSPGGANNGSSSLLPSLNSSDKTRKTVSWNDSLNVDHYKDPRTWLPAFAITTVLFGGLKFYRTYLRRIPNIEYVLPHYYRKRRLFGKVTSVGDGDGFHLFHTPGGRWAGWGWLRKVPTDRKALKGKTISIRLAGIDAPEGAHFGRPSQPYSAESLDWLQSRILNRYVRAYIWKRDQYDRAVATVYVPRFFFFRSDIGLEMIRQGLATSYEAKTGAEFGGDEMEKIYKSAEADAKQATIGLWSALGGKNKSWFGLAKSKAPKQPFETPREYKDRMKAAEKAEKGEAK</sequence>
<dbReference type="InterPro" id="IPR035437">
    <property type="entry name" value="SNase_OB-fold_sf"/>
</dbReference>
<feature type="region of interest" description="Disordered" evidence="15">
    <location>
        <begin position="269"/>
        <end position="297"/>
    </location>
</feature>
<keyword evidence="10" id="KW-0378">Hydrolase</keyword>
<organism evidence="17 18">
    <name type="scientific">Coniella lustricola</name>
    <dbReference type="NCBI Taxonomy" id="2025994"/>
    <lineage>
        <taxon>Eukaryota</taxon>
        <taxon>Fungi</taxon>
        <taxon>Dikarya</taxon>
        <taxon>Ascomycota</taxon>
        <taxon>Pezizomycotina</taxon>
        <taxon>Sordariomycetes</taxon>
        <taxon>Sordariomycetidae</taxon>
        <taxon>Diaporthales</taxon>
        <taxon>Schizoparmaceae</taxon>
        <taxon>Coniella</taxon>
    </lineage>
</organism>
<keyword evidence="12" id="KW-1133">Transmembrane helix</keyword>
<evidence type="ECO:0000256" key="14">
    <source>
        <dbReference type="ARBA" id="ARBA00023136"/>
    </source>
</evidence>
<keyword evidence="11" id="KW-0106">Calcium</keyword>
<evidence type="ECO:0000256" key="7">
    <source>
        <dbReference type="ARBA" id="ARBA00022722"/>
    </source>
</evidence>
<evidence type="ECO:0000256" key="5">
    <source>
        <dbReference type="ARBA" id="ARBA00014651"/>
    </source>
</evidence>
<dbReference type="GO" id="GO:0046872">
    <property type="term" value="F:metal ion binding"/>
    <property type="evidence" value="ECO:0007669"/>
    <property type="project" value="UniProtKB-KW"/>
</dbReference>
<evidence type="ECO:0000256" key="6">
    <source>
        <dbReference type="ARBA" id="ARBA00022692"/>
    </source>
</evidence>
<evidence type="ECO:0000256" key="2">
    <source>
        <dbReference type="ARBA" id="ARBA00004173"/>
    </source>
</evidence>
<dbReference type="PANTHER" id="PTHR12302:SF3">
    <property type="entry name" value="SERINE_THREONINE-PROTEIN KINASE 31"/>
    <property type="match status" value="1"/>
</dbReference>
<evidence type="ECO:0000313" key="17">
    <source>
        <dbReference type="EMBL" id="PSR88956.1"/>
    </source>
</evidence>
<evidence type="ECO:0000256" key="8">
    <source>
        <dbReference type="ARBA" id="ARBA00022723"/>
    </source>
</evidence>
<evidence type="ECO:0000256" key="4">
    <source>
        <dbReference type="ARBA" id="ARBA00013404"/>
    </source>
</evidence>
<comment type="subcellular location">
    <subcellularLocation>
        <location evidence="1">Membrane</location>
        <topology evidence="1">Single-pass membrane protein</topology>
    </subcellularLocation>
    <subcellularLocation>
        <location evidence="2">Mitochondrion</location>
    </subcellularLocation>
</comment>
<evidence type="ECO:0000259" key="16">
    <source>
        <dbReference type="PROSITE" id="PS50830"/>
    </source>
</evidence>
<dbReference type="OrthoDB" id="430293at2759"/>
<dbReference type="FunCoup" id="A0A2T3AAV4">
    <property type="interactions" value="12"/>
</dbReference>
<gene>
    <name evidence="17" type="ORF">BD289DRAFT_366533</name>
</gene>
<name>A0A2T3AAV4_9PEZI</name>
<dbReference type="PANTHER" id="PTHR12302">
    <property type="entry name" value="EBNA2 BINDING PROTEIN P100"/>
    <property type="match status" value="1"/>
</dbReference>
<dbReference type="Pfam" id="PF00565">
    <property type="entry name" value="SNase"/>
    <property type="match status" value="1"/>
</dbReference>
<dbReference type="GO" id="GO:0016787">
    <property type="term" value="F:hydrolase activity"/>
    <property type="evidence" value="ECO:0007669"/>
    <property type="project" value="UniProtKB-KW"/>
</dbReference>